<protein>
    <submittedName>
        <fullName evidence="1">Uncharacterized protein</fullName>
    </submittedName>
</protein>
<proteinExistence type="predicted"/>
<evidence type="ECO:0000313" key="2">
    <source>
        <dbReference type="Proteomes" id="UP000247150"/>
    </source>
</evidence>
<dbReference type="RefSeq" id="WP_110063252.1">
    <property type="nucleotide sequence ID" value="NZ_QGTW01000001.1"/>
</dbReference>
<organism evidence="1 2">
    <name type="scientific">Cytobacillus oceanisediminis</name>
    <dbReference type="NCBI Taxonomy" id="665099"/>
    <lineage>
        <taxon>Bacteria</taxon>
        <taxon>Bacillati</taxon>
        <taxon>Bacillota</taxon>
        <taxon>Bacilli</taxon>
        <taxon>Bacillales</taxon>
        <taxon>Bacillaceae</taxon>
        <taxon>Cytobacillus</taxon>
    </lineage>
</organism>
<accession>A0A2V3A5Z3</accession>
<reference evidence="1 2" key="1">
    <citation type="submission" date="2018-05" db="EMBL/GenBank/DDBJ databases">
        <title>Freshwater and sediment microbial communities from various areas in North America, analyzing microbe dynamics in response to fracking.</title>
        <authorList>
            <person name="Lamendella R."/>
        </authorList>
    </citation>
    <scope>NUCLEOTIDE SEQUENCE [LARGE SCALE GENOMIC DNA]</scope>
    <source>
        <strain evidence="1 2">15_TX</strain>
    </source>
</reference>
<name>A0A2V3A5Z3_9BACI</name>
<dbReference type="EMBL" id="QGTW01000001">
    <property type="protein sequence ID" value="PWW32309.1"/>
    <property type="molecule type" value="Genomic_DNA"/>
</dbReference>
<dbReference type="AlphaFoldDB" id="A0A2V3A5Z3"/>
<dbReference type="Proteomes" id="UP000247150">
    <property type="component" value="Unassembled WGS sequence"/>
</dbReference>
<comment type="caution">
    <text evidence="1">The sequence shown here is derived from an EMBL/GenBank/DDBJ whole genome shotgun (WGS) entry which is preliminary data.</text>
</comment>
<gene>
    <name evidence="1" type="ORF">DFO73_101573</name>
</gene>
<sequence length="98" mass="12036">MTSVIVYYQEQDILDTQQTIQEMKRLFLKQKWNFQGLFIDQKNDYEVLQEVIHTHFKKIDIIFLYNRNNIADEFYWQLLIQTATIENVQIIFYSDLHL</sequence>
<evidence type="ECO:0000313" key="1">
    <source>
        <dbReference type="EMBL" id="PWW32309.1"/>
    </source>
</evidence>